<gene>
    <name evidence="2" type="ORF">ArsFIN_34140</name>
</gene>
<dbReference type="Proteomes" id="UP000295134">
    <property type="component" value="Chromosome"/>
</dbReference>
<dbReference type="Pfam" id="PF01381">
    <property type="entry name" value="HTH_3"/>
    <property type="match status" value="1"/>
</dbReference>
<dbReference type="SUPFAM" id="SSF47413">
    <property type="entry name" value="lambda repressor-like DNA-binding domains"/>
    <property type="match status" value="1"/>
</dbReference>
<organism evidence="2 3">
    <name type="scientific">Arsenophonus nasoniae</name>
    <name type="common">son-killer infecting Nasonia vitripennis</name>
    <dbReference type="NCBI Taxonomy" id="638"/>
    <lineage>
        <taxon>Bacteria</taxon>
        <taxon>Pseudomonadati</taxon>
        <taxon>Pseudomonadota</taxon>
        <taxon>Gammaproteobacteria</taxon>
        <taxon>Enterobacterales</taxon>
        <taxon>Morganellaceae</taxon>
        <taxon>Arsenophonus</taxon>
    </lineage>
</organism>
<name>A0A4P7KWX0_9GAMM</name>
<dbReference type="PROSITE" id="PS50943">
    <property type="entry name" value="HTH_CROC1"/>
    <property type="match status" value="1"/>
</dbReference>
<accession>A0A4P7KWX0</accession>
<protein>
    <recommendedName>
        <fullName evidence="1">HTH cro/C1-type domain-containing protein</fullName>
    </recommendedName>
</protein>
<feature type="domain" description="HTH cro/C1-type" evidence="1">
    <location>
        <begin position="4"/>
        <end position="34"/>
    </location>
</feature>
<proteinExistence type="predicted"/>
<dbReference type="AlphaFoldDB" id="A0A4P7KWX0"/>
<dbReference type="InterPro" id="IPR010982">
    <property type="entry name" value="Lambda_DNA-bd_dom_sf"/>
</dbReference>
<evidence type="ECO:0000259" key="1">
    <source>
        <dbReference type="PROSITE" id="PS50943"/>
    </source>
</evidence>
<reference evidence="2 3" key="1">
    <citation type="submission" date="2019-03" db="EMBL/GenBank/DDBJ databases">
        <title>Long-read sequencing reveals hyperdense prophage content in a complex bacterial symbiont genome.</title>
        <authorList>
            <person name="Frost C.L."/>
            <person name="Siozios S."/>
            <person name="Nadal-Jimenez P."/>
            <person name="Brockhurst M.A."/>
            <person name="King K.C."/>
            <person name="Darby A.C."/>
            <person name="Hurst G.D.D."/>
        </authorList>
    </citation>
    <scope>NUCLEOTIDE SEQUENCE [LARGE SCALE GENOMIC DNA]</scope>
    <source>
        <strain evidence="2 3">FIN</strain>
    </source>
</reference>
<dbReference type="EMBL" id="CP038613">
    <property type="protein sequence ID" value="QBY44827.1"/>
    <property type="molecule type" value="Genomic_DNA"/>
</dbReference>
<dbReference type="KEGG" id="ans:ArsFIN_34140"/>
<evidence type="ECO:0000313" key="2">
    <source>
        <dbReference type="EMBL" id="QBY44827.1"/>
    </source>
</evidence>
<dbReference type="InterPro" id="IPR001387">
    <property type="entry name" value="Cro/C1-type_HTH"/>
</dbReference>
<dbReference type="CDD" id="cd00093">
    <property type="entry name" value="HTH_XRE"/>
    <property type="match status" value="1"/>
</dbReference>
<evidence type="ECO:0000313" key="3">
    <source>
        <dbReference type="Proteomes" id="UP000295134"/>
    </source>
</evidence>
<dbReference type="Gene3D" id="1.10.260.40">
    <property type="entry name" value="lambda repressor-like DNA-binding domains"/>
    <property type="match status" value="1"/>
</dbReference>
<sequence>MLKLKTLLQQHNLTQAALARALDLSEATLAQIVNHHQWPKQDTDTLKHRIRAWLRDQGIAADDCFDGVTSGGKEKRPLPSNEEDTMLLKKQVLLPATKKHFGLFRAPFDDNAVQGHDDVFFNPGKPLCA</sequence>
<dbReference type="GO" id="GO:0003677">
    <property type="term" value="F:DNA binding"/>
    <property type="evidence" value="ECO:0007669"/>
    <property type="project" value="InterPro"/>
</dbReference>